<evidence type="ECO:0000313" key="2">
    <source>
        <dbReference type="Proteomes" id="UP000796880"/>
    </source>
</evidence>
<evidence type="ECO:0000313" key="1">
    <source>
        <dbReference type="EMBL" id="KAF3433259.1"/>
    </source>
</evidence>
<dbReference type="AlphaFoldDB" id="A0A8K0DS41"/>
<proteinExistence type="predicted"/>
<accession>A0A8K0DS41</accession>
<comment type="caution">
    <text evidence="1">The sequence shown here is derived from an EMBL/GenBank/DDBJ whole genome shotgun (WGS) entry which is preliminary data.</text>
</comment>
<name>A0A8K0DS41_9ROSA</name>
<reference evidence="1" key="1">
    <citation type="submission" date="2020-03" db="EMBL/GenBank/DDBJ databases">
        <title>A high-quality chromosome-level genome assembly of a woody plant with both climbing and erect habits, Rhamnella rubrinervis.</title>
        <authorList>
            <person name="Lu Z."/>
            <person name="Yang Y."/>
            <person name="Zhu X."/>
            <person name="Sun Y."/>
        </authorList>
    </citation>
    <scope>NUCLEOTIDE SEQUENCE</scope>
    <source>
        <strain evidence="1">BYM</strain>
        <tissue evidence="1">Leaf</tissue>
    </source>
</reference>
<organism evidence="1 2">
    <name type="scientific">Rhamnella rubrinervis</name>
    <dbReference type="NCBI Taxonomy" id="2594499"/>
    <lineage>
        <taxon>Eukaryota</taxon>
        <taxon>Viridiplantae</taxon>
        <taxon>Streptophyta</taxon>
        <taxon>Embryophyta</taxon>
        <taxon>Tracheophyta</taxon>
        <taxon>Spermatophyta</taxon>
        <taxon>Magnoliopsida</taxon>
        <taxon>eudicotyledons</taxon>
        <taxon>Gunneridae</taxon>
        <taxon>Pentapetalae</taxon>
        <taxon>rosids</taxon>
        <taxon>fabids</taxon>
        <taxon>Rosales</taxon>
        <taxon>Rhamnaceae</taxon>
        <taxon>rhamnoid group</taxon>
        <taxon>Rhamneae</taxon>
        <taxon>Rhamnella</taxon>
    </lineage>
</organism>
<gene>
    <name evidence="1" type="ORF">FNV43_RR24361</name>
</gene>
<keyword evidence="2" id="KW-1185">Reference proteome</keyword>
<protein>
    <submittedName>
        <fullName evidence="1">Uncharacterized protein</fullName>
    </submittedName>
</protein>
<dbReference type="OrthoDB" id="97at2759"/>
<sequence length="98" mass="10983">MKCQRNGEVEKGVGFVDQVERNMAGEAGLFKFLNPRRRPQSTDIQAAGMWGVAATTTALWIVQPFDWLRKTFFEKPEAENFACSSSNSVPCHNPITYA</sequence>
<dbReference type="EMBL" id="VOIH02000011">
    <property type="protein sequence ID" value="KAF3433259.1"/>
    <property type="molecule type" value="Genomic_DNA"/>
</dbReference>
<dbReference type="Proteomes" id="UP000796880">
    <property type="component" value="Unassembled WGS sequence"/>
</dbReference>